<dbReference type="PANTHER" id="PTHR46689">
    <property type="entry name" value="MEMBRANE PROTEIN, PUTATIVE-RELATED"/>
    <property type="match status" value="1"/>
</dbReference>
<proteinExistence type="predicted"/>
<comment type="caution">
    <text evidence="3">The sequence shown here is derived from an EMBL/GenBank/DDBJ whole genome shotgun (WGS) entry which is preliminary data.</text>
</comment>
<dbReference type="OrthoDB" id="2419400at2759"/>
<dbReference type="STRING" id="27349.A0A0L6VA31"/>
<dbReference type="GO" id="GO:0016020">
    <property type="term" value="C:membrane"/>
    <property type="evidence" value="ECO:0007669"/>
    <property type="project" value="TreeGrafter"/>
</dbReference>
<dbReference type="EMBL" id="LAVV01007143">
    <property type="protein sequence ID" value="KNZ56970.1"/>
    <property type="molecule type" value="Genomic_DNA"/>
</dbReference>
<gene>
    <name evidence="3" type="ORF">VP01_2276g6</name>
</gene>
<feature type="compositionally biased region" description="Polar residues" evidence="1">
    <location>
        <begin position="84"/>
        <end position="99"/>
    </location>
</feature>
<evidence type="ECO:0000256" key="1">
    <source>
        <dbReference type="SAM" id="MobiDB-lite"/>
    </source>
</evidence>
<dbReference type="InterPro" id="IPR043904">
    <property type="entry name" value="PhoD_2-like"/>
</dbReference>
<feature type="region of interest" description="Disordered" evidence="1">
    <location>
        <begin position="38"/>
        <end position="99"/>
    </location>
</feature>
<dbReference type="PANTHER" id="PTHR46689:SF1">
    <property type="entry name" value="PHOD-LIKE PHOSPHATASE DOMAIN-CONTAINING PROTEIN"/>
    <property type="match status" value="1"/>
</dbReference>
<dbReference type="AlphaFoldDB" id="A0A0L6VA31"/>
<dbReference type="VEuPathDB" id="FungiDB:VP01_2276g6"/>
<feature type="compositionally biased region" description="Low complexity" evidence="1">
    <location>
        <begin position="64"/>
        <end position="78"/>
    </location>
</feature>
<organism evidence="3 4">
    <name type="scientific">Puccinia sorghi</name>
    <dbReference type="NCBI Taxonomy" id="27349"/>
    <lineage>
        <taxon>Eukaryota</taxon>
        <taxon>Fungi</taxon>
        <taxon>Dikarya</taxon>
        <taxon>Basidiomycota</taxon>
        <taxon>Pucciniomycotina</taxon>
        <taxon>Pucciniomycetes</taxon>
        <taxon>Pucciniales</taxon>
        <taxon>Pucciniaceae</taxon>
        <taxon>Puccinia</taxon>
    </lineage>
</organism>
<feature type="domain" description="PhoD-like phosphatase" evidence="2">
    <location>
        <begin position="440"/>
        <end position="592"/>
    </location>
</feature>
<dbReference type="Pfam" id="PF19050">
    <property type="entry name" value="PhoD_2"/>
    <property type="match status" value="3"/>
</dbReference>
<evidence type="ECO:0000313" key="4">
    <source>
        <dbReference type="Proteomes" id="UP000037035"/>
    </source>
</evidence>
<sequence>MVPSTWPTNNSPIFCCQGLRARYRAEKIQKYERTHHYGGLVEPKPLPDDVDNLGPEDYPTPFHPSSQPQYSPDPSGSPHHIPASTDSSSHPQPGSSTTKRALQPHLQFMCGPMLRYDSVDLRNNTWLGFCCVVTADTGSVYNPSPLLQMQWSLTSNPAEASPPQDPGIIRHDVCADRIYVYHGPSDSYTFWRFRLEIPMGLRETRIRYSINHGAQIAFYIPAINQNFRCAAHSCNGFSAGVDQSAFNGPDPVWNDLLENHKVLPFHVMVGGGDQLYCDPIAKEPELSDMLDDHDLIDGFGSYPPDLQSSPVFSAIGNRGYFWFLLFQLFIVDSTDGITESSPTSSNVHPSLILGGIGPYIRSRNHSILTYLGPQVWILLLDCRSERMKNQVCSLETYRIVFEACRERITTGVFHLIIQLGIPIIYPRMVFAEKILEKPDRFVFKAIRKLGVIPGFYNNFNADPELLDDMNDHWCAQSHKQERNWFILECQNLALVLNLRISFLSGDVHCAAVGRLFTHGKQLAAERDPKYMLTPPPAALIGMMGALSRVTHKTLASAQTDEDMIDLFKVDTNGKTMKNQRFMARRNYCAIRCDEQSGELEFNIRVEMEQGGGTTTGYPVLVPPPNYSPL</sequence>
<feature type="domain" description="PhoD-like phosphatase" evidence="2">
    <location>
        <begin position="289"/>
        <end position="435"/>
    </location>
</feature>
<evidence type="ECO:0000313" key="3">
    <source>
        <dbReference type="EMBL" id="KNZ56970.1"/>
    </source>
</evidence>
<reference evidence="3 4" key="1">
    <citation type="submission" date="2015-08" db="EMBL/GenBank/DDBJ databases">
        <title>Next Generation Sequencing and Analysis of the Genome of Puccinia sorghi L Schw, the Causal Agent of Maize Common Rust.</title>
        <authorList>
            <person name="Rochi L."/>
            <person name="Burguener G."/>
            <person name="Darino M."/>
            <person name="Turjanski A."/>
            <person name="Kreff E."/>
            <person name="Dieguez M.J."/>
            <person name="Sacco F."/>
        </authorList>
    </citation>
    <scope>NUCLEOTIDE SEQUENCE [LARGE SCALE GENOMIC DNA]</scope>
    <source>
        <strain evidence="3 4">RO10H11247</strain>
    </source>
</reference>
<accession>A0A0L6VA31</accession>
<protein>
    <recommendedName>
        <fullName evidence="2">PhoD-like phosphatase domain-containing protein</fullName>
    </recommendedName>
</protein>
<keyword evidence="4" id="KW-1185">Reference proteome</keyword>
<feature type="domain" description="PhoD-like phosphatase" evidence="2">
    <location>
        <begin position="224"/>
        <end position="283"/>
    </location>
</feature>
<evidence type="ECO:0000259" key="2">
    <source>
        <dbReference type="Pfam" id="PF19050"/>
    </source>
</evidence>
<dbReference type="Proteomes" id="UP000037035">
    <property type="component" value="Unassembled WGS sequence"/>
</dbReference>
<name>A0A0L6VA31_9BASI</name>